<keyword evidence="2" id="KW-1185">Reference proteome</keyword>
<name>A0A8S0R8H1_OLEEU</name>
<reference evidence="1 2" key="1">
    <citation type="submission" date="2019-12" db="EMBL/GenBank/DDBJ databases">
        <authorList>
            <person name="Alioto T."/>
            <person name="Alioto T."/>
            <person name="Gomez Garrido J."/>
        </authorList>
    </citation>
    <scope>NUCLEOTIDE SEQUENCE [LARGE SCALE GENOMIC DNA]</scope>
</reference>
<evidence type="ECO:0000313" key="2">
    <source>
        <dbReference type="Proteomes" id="UP000594638"/>
    </source>
</evidence>
<comment type="caution">
    <text evidence="1">The sequence shown here is derived from an EMBL/GenBank/DDBJ whole genome shotgun (WGS) entry which is preliminary data.</text>
</comment>
<dbReference type="OrthoDB" id="952271at2759"/>
<gene>
    <name evidence="1" type="ORF">OLEA9_A062083</name>
</gene>
<proteinExistence type="predicted"/>
<dbReference type="Proteomes" id="UP000594638">
    <property type="component" value="Unassembled WGS sequence"/>
</dbReference>
<evidence type="ECO:0000313" key="1">
    <source>
        <dbReference type="EMBL" id="CAA2974576.1"/>
    </source>
</evidence>
<dbReference type="AlphaFoldDB" id="A0A8S0R8H1"/>
<protein>
    <submittedName>
        <fullName evidence="1">Stromal processing peptidase, chloroplastic</fullName>
    </submittedName>
</protein>
<organism evidence="1 2">
    <name type="scientific">Olea europaea subsp. europaea</name>
    <dbReference type="NCBI Taxonomy" id="158383"/>
    <lineage>
        <taxon>Eukaryota</taxon>
        <taxon>Viridiplantae</taxon>
        <taxon>Streptophyta</taxon>
        <taxon>Embryophyta</taxon>
        <taxon>Tracheophyta</taxon>
        <taxon>Spermatophyta</taxon>
        <taxon>Magnoliopsida</taxon>
        <taxon>eudicotyledons</taxon>
        <taxon>Gunneridae</taxon>
        <taxon>Pentapetalae</taxon>
        <taxon>asterids</taxon>
        <taxon>lamiids</taxon>
        <taxon>Lamiales</taxon>
        <taxon>Oleaceae</taxon>
        <taxon>Oleeae</taxon>
        <taxon>Olea</taxon>
    </lineage>
</organism>
<sequence>MQTTSVIFNTKLLLSPIHASNYHYNDKNSRYSPVIAHQCKKSSVTLRPHRRRCSRPYLISPQNTWRRSSELNEFLPQARSLDSCRHVSCFSSQKRKQAGFSRLNTGVFLEKSTFHLSRKKLDNAKVQQVHVPMATVGPEEPHAASTAWPDGVVEKQGLDFLDPEVERTEFKQFLSYELPSHPKLHKGQLKNGLRYIILPNKVPPNR</sequence>
<accession>A0A8S0R8H1</accession>
<dbReference type="EMBL" id="CACTIH010002182">
    <property type="protein sequence ID" value="CAA2974576.1"/>
    <property type="molecule type" value="Genomic_DNA"/>
</dbReference>
<dbReference type="Gramene" id="OE9A062083T1">
    <property type="protein sequence ID" value="OE9A062083C1"/>
    <property type="gene ID" value="OE9A062083"/>
</dbReference>